<dbReference type="PANTHER" id="PTHR30572">
    <property type="entry name" value="MEMBRANE COMPONENT OF TRANSPORTER-RELATED"/>
    <property type="match status" value="1"/>
</dbReference>
<dbReference type="GO" id="GO:0005886">
    <property type="term" value="C:plasma membrane"/>
    <property type="evidence" value="ECO:0007669"/>
    <property type="project" value="UniProtKB-SubCell"/>
</dbReference>
<reference evidence="9 10" key="1">
    <citation type="submission" date="2020-04" db="EMBL/GenBank/DDBJ databases">
        <title>Knoellia sp. isolate from air conditioner.</title>
        <authorList>
            <person name="Chea S."/>
            <person name="Kim D.-U."/>
        </authorList>
    </citation>
    <scope>NUCLEOTIDE SEQUENCE [LARGE SCALE GENOMIC DNA]</scope>
    <source>
        <strain evidence="9 10">DB2414S</strain>
    </source>
</reference>
<evidence type="ECO:0000313" key="9">
    <source>
        <dbReference type="EMBL" id="NNM45521.1"/>
    </source>
</evidence>
<evidence type="ECO:0000256" key="1">
    <source>
        <dbReference type="ARBA" id="ARBA00004651"/>
    </source>
</evidence>
<feature type="domain" description="ABC3 transporter permease C-terminal" evidence="8">
    <location>
        <begin position="336"/>
        <end position="450"/>
    </location>
</feature>
<sequence>MNARNLTLGSLRELGTVGLVAGLCGAYAATLIMAASMLGALDDGSGSGADAMLTVVASVFIGIALYVGTVVIINAVDTVISGRLRHIALLRLLGSSARSLRRSVMRSTVTVGAVGAAAGLLAGTALADVVRIVLVSRGTMPKGDYPLVSPQLAVAFVLIAASAMVAGWLGSRVVLGVSPATALAGTTAYRRAPLRKSVLRAVLAVLFLGGGFAVLGLGAMVGESSEMGFFIAFLGSVASATGLLIGARFVIPRVVSMFSRLLGGDPSSRIARRNAVLDPLRTTRSTMGLVIGVTLVTTFASGMRALSDSVSSWDLDPEQAAMARQVLSVASTVLICIIVISSIIAAVGFVSTMSLTVLQRHREIGLLRALGFTRSQVRTMITKESVALSASAVLFGIALGLVYGTLGAQSLVGVMTTGLVWGLPLPALIVIALAGLVLVLVSSRRPARRAVAVTPVEALRIEA</sequence>
<comment type="caution">
    <text evidence="9">The sequence shown here is derived from an EMBL/GenBank/DDBJ whole genome shotgun (WGS) entry which is preliminary data.</text>
</comment>
<feature type="transmembrane region" description="Helical" evidence="7">
    <location>
        <begin position="108"/>
        <end position="134"/>
    </location>
</feature>
<comment type="subcellular location">
    <subcellularLocation>
        <location evidence="1">Cell membrane</location>
        <topology evidence="1">Multi-pass membrane protein</topology>
    </subcellularLocation>
</comment>
<dbReference type="InterPro" id="IPR050250">
    <property type="entry name" value="Macrolide_Exporter_MacB"/>
</dbReference>
<evidence type="ECO:0000256" key="7">
    <source>
        <dbReference type="SAM" id="Phobius"/>
    </source>
</evidence>
<evidence type="ECO:0000256" key="4">
    <source>
        <dbReference type="ARBA" id="ARBA00022989"/>
    </source>
</evidence>
<feature type="domain" description="ABC3 transporter permease C-terminal" evidence="8">
    <location>
        <begin position="59"/>
        <end position="178"/>
    </location>
</feature>
<protein>
    <submittedName>
        <fullName evidence="9">FtsX-like permease family protein</fullName>
    </submittedName>
</protein>
<dbReference type="Pfam" id="PF02687">
    <property type="entry name" value="FtsX"/>
    <property type="match status" value="2"/>
</dbReference>
<evidence type="ECO:0000256" key="3">
    <source>
        <dbReference type="ARBA" id="ARBA00022692"/>
    </source>
</evidence>
<keyword evidence="4 7" id="KW-1133">Transmembrane helix</keyword>
<feature type="transmembrane region" description="Helical" evidence="7">
    <location>
        <begin position="227"/>
        <end position="251"/>
    </location>
</feature>
<feature type="transmembrane region" description="Helical" evidence="7">
    <location>
        <begin position="52"/>
        <end position="76"/>
    </location>
</feature>
<feature type="transmembrane region" description="Helical" evidence="7">
    <location>
        <begin position="418"/>
        <end position="441"/>
    </location>
</feature>
<evidence type="ECO:0000259" key="8">
    <source>
        <dbReference type="Pfam" id="PF02687"/>
    </source>
</evidence>
<keyword evidence="2" id="KW-1003">Cell membrane</keyword>
<dbReference type="InterPro" id="IPR003838">
    <property type="entry name" value="ABC3_permease_C"/>
</dbReference>
<feature type="transmembrane region" description="Helical" evidence="7">
    <location>
        <begin position="154"/>
        <end position="177"/>
    </location>
</feature>
<proteinExistence type="inferred from homology"/>
<keyword evidence="5 7" id="KW-0472">Membrane</keyword>
<dbReference type="GO" id="GO:0022857">
    <property type="term" value="F:transmembrane transporter activity"/>
    <property type="evidence" value="ECO:0007669"/>
    <property type="project" value="TreeGrafter"/>
</dbReference>
<dbReference type="AlphaFoldDB" id="A0A849HGX0"/>
<organism evidence="9 10">
    <name type="scientific">Knoellia koreensis</name>
    <dbReference type="NCBI Taxonomy" id="2730921"/>
    <lineage>
        <taxon>Bacteria</taxon>
        <taxon>Bacillati</taxon>
        <taxon>Actinomycetota</taxon>
        <taxon>Actinomycetes</taxon>
        <taxon>Micrococcales</taxon>
        <taxon>Intrasporangiaceae</taxon>
        <taxon>Knoellia</taxon>
    </lineage>
</organism>
<dbReference type="RefSeq" id="WP_171242529.1">
    <property type="nucleotide sequence ID" value="NZ_JABEPQ010000001.1"/>
</dbReference>
<accession>A0A849HGX0</accession>
<evidence type="ECO:0000256" key="6">
    <source>
        <dbReference type="ARBA" id="ARBA00038076"/>
    </source>
</evidence>
<evidence type="ECO:0000256" key="5">
    <source>
        <dbReference type="ARBA" id="ARBA00023136"/>
    </source>
</evidence>
<dbReference type="Proteomes" id="UP000588586">
    <property type="component" value="Unassembled WGS sequence"/>
</dbReference>
<feature type="transmembrane region" description="Helical" evidence="7">
    <location>
        <begin position="198"/>
        <end position="221"/>
    </location>
</feature>
<keyword evidence="10" id="KW-1185">Reference proteome</keyword>
<feature type="transmembrane region" description="Helical" evidence="7">
    <location>
        <begin position="386"/>
        <end position="406"/>
    </location>
</feature>
<dbReference type="EMBL" id="JABEPQ010000001">
    <property type="protein sequence ID" value="NNM45521.1"/>
    <property type="molecule type" value="Genomic_DNA"/>
</dbReference>
<gene>
    <name evidence="9" type="ORF">HJG52_05815</name>
</gene>
<feature type="transmembrane region" description="Helical" evidence="7">
    <location>
        <begin position="287"/>
        <end position="306"/>
    </location>
</feature>
<feature type="transmembrane region" description="Helical" evidence="7">
    <location>
        <begin position="326"/>
        <end position="358"/>
    </location>
</feature>
<evidence type="ECO:0000313" key="10">
    <source>
        <dbReference type="Proteomes" id="UP000588586"/>
    </source>
</evidence>
<dbReference type="PANTHER" id="PTHR30572:SF4">
    <property type="entry name" value="ABC TRANSPORTER PERMEASE YTRF"/>
    <property type="match status" value="1"/>
</dbReference>
<comment type="similarity">
    <text evidence="6">Belongs to the ABC-4 integral membrane protein family.</text>
</comment>
<name>A0A849HGX0_9MICO</name>
<evidence type="ECO:0000256" key="2">
    <source>
        <dbReference type="ARBA" id="ARBA00022475"/>
    </source>
</evidence>
<keyword evidence="3 7" id="KW-0812">Transmembrane</keyword>